<dbReference type="Gene3D" id="2.170.130.10">
    <property type="entry name" value="TonB-dependent receptor, plug domain"/>
    <property type="match status" value="1"/>
</dbReference>
<evidence type="ECO:0000256" key="9">
    <source>
        <dbReference type="RuleBase" id="RU003357"/>
    </source>
</evidence>
<dbReference type="Gene3D" id="2.40.170.20">
    <property type="entry name" value="TonB-dependent receptor, beta-barrel domain"/>
    <property type="match status" value="1"/>
</dbReference>
<dbReference type="InterPro" id="IPR036942">
    <property type="entry name" value="Beta-barrel_TonB_sf"/>
</dbReference>
<dbReference type="Proteomes" id="UP000183766">
    <property type="component" value="Unassembled WGS sequence"/>
</dbReference>
<comment type="similarity">
    <text evidence="8 9">Belongs to the TonB-dependent receptor family.</text>
</comment>
<evidence type="ECO:0000259" key="12">
    <source>
        <dbReference type="Pfam" id="PF07715"/>
    </source>
</evidence>
<evidence type="ECO:0000256" key="8">
    <source>
        <dbReference type="PROSITE-ProRule" id="PRU01360"/>
    </source>
</evidence>
<dbReference type="InterPro" id="IPR000531">
    <property type="entry name" value="Beta-barrel_TonB"/>
</dbReference>
<evidence type="ECO:0000256" key="7">
    <source>
        <dbReference type="ARBA" id="ARBA00023237"/>
    </source>
</evidence>
<name>A0A1H4BN19_9BACE</name>
<dbReference type="Proteomes" id="UP000183040">
    <property type="component" value="Unassembled WGS sequence"/>
</dbReference>
<evidence type="ECO:0000313" key="14">
    <source>
        <dbReference type="EMBL" id="SFN59003.1"/>
    </source>
</evidence>
<dbReference type="Pfam" id="PF07715">
    <property type="entry name" value="Plug"/>
    <property type="match status" value="1"/>
</dbReference>
<gene>
    <name evidence="13" type="ORF">SAMN04487924_10784</name>
    <name evidence="14" type="ORF">SAMN05216250_13911</name>
</gene>
<evidence type="ECO:0000313" key="13">
    <source>
        <dbReference type="EMBL" id="SEA49516.1"/>
    </source>
</evidence>
<feature type="chain" id="PRO_5010471895" evidence="10">
    <location>
        <begin position="22"/>
        <end position="1011"/>
    </location>
</feature>
<dbReference type="EMBL" id="FNRP01000007">
    <property type="protein sequence ID" value="SEA49516.1"/>
    <property type="molecule type" value="Genomic_DNA"/>
</dbReference>
<keyword evidence="4 8" id="KW-0812">Transmembrane</keyword>
<evidence type="ECO:0000256" key="3">
    <source>
        <dbReference type="ARBA" id="ARBA00022452"/>
    </source>
</evidence>
<dbReference type="InterPro" id="IPR023996">
    <property type="entry name" value="TonB-dep_OMP_SusC/RagA"/>
</dbReference>
<dbReference type="Pfam" id="PF13715">
    <property type="entry name" value="CarbopepD_reg_2"/>
    <property type="match status" value="1"/>
</dbReference>
<keyword evidence="7 8" id="KW-0998">Cell outer membrane</keyword>
<dbReference type="InterPro" id="IPR039426">
    <property type="entry name" value="TonB-dep_rcpt-like"/>
</dbReference>
<proteinExistence type="inferred from homology"/>
<sequence>MKRKLMLLLACLFVGIGLVTAQTQKVTGVVISEEDGQPVVGASVLVKGTTLGTITDVDGNFNLSNVPSSAKTLQISYIGMQTQEVAIKPNLRVVLKSDAQLIDEVVVTGYGVTKKAAFTGSAQTVDNKDLMKKTDANFMKSLEGSVAGLQVNSLTGQPGAYASTTIRGVGSMNSGTEPLYVIDGIAIYTDKMGAYNKAGTGDMAASPMANINPNDIESITVLKDATATAIYGARAANGVIVVTTKKGSLGKARFNVNAKVGTSFVGKIDHNYRTTNLDKYKEIWTEGLTNAGYDGEDGMTSAEWLNAYVMDWYNVDLTQNIKSVDWLKEILQNGFSQEYDISAQGGNENLRYYISGGYFQNTGIVIGTGMKRYSGRISLDGKSGRIGYGLSVNGALSDINNTMTESQYTNPIVAVYDIRPFEQVRNEDGTYNTNVNYNPVAINDKEKGDKRNQKQITLVVNPYFTYNIIDGLTWKTNAGLSLIDLDEFFYSSIYNPQYSGSGMLGQRNQERATTLTITNTVNFNRTFKDMHHLNVLLGQEAQKISYRTIYAAASGYPSDAVFELDNASKPTGAGSSTKASTLSSFFMNAEYNLNDKYYLSGSFRYDGSSRFGVNNKWAPFWSIGAKYRISNESFMENTKSWLTDLTIRGSYGTVGNQDIGYYAAMGLYNYGYSYNGKPGAIPYQIANPDLKWETVAKADIGIHAVFFERLTLEVDYYNQRTKDMIFDVPLSYTTGFGSILKNVGEMENKGIEFLINANVLRNKDFSWDVRFTGTANKNKIIKLATEKPIENTLTIRKVGEAYNTFYMPEYAGVDPETGEAMWYKGQEGDEKTKNVNEAGQRIVGSADPKFYGGFGMNFKYKGFDFSFDTSFTLGNKVYNSGFAFDMQVGHYFLGPVSNYVYDNRWQKPGDITDVPKFVAGDNSGAETNSSRFLMNGSYLRMKSMVLGYTLPKNLMNKVAIDNLRVYISADNLFTITAKDFIGFDPQTRSTGMQSWAYPVPRNIMFGLNLSF</sequence>
<dbReference type="InterPro" id="IPR023997">
    <property type="entry name" value="TonB-dep_OMP_SusC/RagA_CS"/>
</dbReference>
<keyword evidence="3 8" id="KW-1134">Transmembrane beta strand</keyword>
<dbReference type="RefSeq" id="WP_060451163.1">
    <property type="nucleotide sequence ID" value="NZ_FNRP01000007.1"/>
</dbReference>
<evidence type="ECO:0000256" key="2">
    <source>
        <dbReference type="ARBA" id="ARBA00022448"/>
    </source>
</evidence>
<keyword evidence="10" id="KW-0732">Signal</keyword>
<keyword evidence="5 9" id="KW-0798">TonB box</keyword>
<dbReference type="PROSITE" id="PS52016">
    <property type="entry name" value="TONB_DEPENDENT_REC_3"/>
    <property type="match status" value="1"/>
</dbReference>
<evidence type="ECO:0000313" key="15">
    <source>
        <dbReference type="Proteomes" id="UP000183040"/>
    </source>
</evidence>
<comment type="subcellular location">
    <subcellularLocation>
        <location evidence="1 8">Cell outer membrane</location>
        <topology evidence="1 8">Multi-pass membrane protein</topology>
    </subcellularLocation>
</comment>
<dbReference type="SUPFAM" id="SSF56935">
    <property type="entry name" value="Porins"/>
    <property type="match status" value="1"/>
</dbReference>
<evidence type="ECO:0000256" key="6">
    <source>
        <dbReference type="ARBA" id="ARBA00023136"/>
    </source>
</evidence>
<dbReference type="InterPro" id="IPR008969">
    <property type="entry name" value="CarboxyPept-like_regulatory"/>
</dbReference>
<dbReference type="InterPro" id="IPR012910">
    <property type="entry name" value="Plug_dom"/>
</dbReference>
<dbReference type="InterPro" id="IPR037066">
    <property type="entry name" value="Plug_dom_sf"/>
</dbReference>
<evidence type="ECO:0000256" key="4">
    <source>
        <dbReference type="ARBA" id="ARBA00022692"/>
    </source>
</evidence>
<reference evidence="15 16" key="1">
    <citation type="submission" date="2016-10" db="EMBL/GenBank/DDBJ databases">
        <authorList>
            <person name="de Groot N.N."/>
        </authorList>
    </citation>
    <scope>NUCLEOTIDE SEQUENCE [LARGE SCALE GENOMIC DNA]</scope>
    <source>
        <strain evidence="14 16">NLAE-zl-C202</strain>
        <strain evidence="13 15">NLAE-zl-G339</strain>
    </source>
</reference>
<dbReference type="EMBL" id="FOUM01000039">
    <property type="protein sequence ID" value="SFN59003.1"/>
    <property type="molecule type" value="Genomic_DNA"/>
</dbReference>
<dbReference type="Gene3D" id="2.60.40.1120">
    <property type="entry name" value="Carboxypeptidase-like, regulatory domain"/>
    <property type="match status" value="1"/>
</dbReference>
<keyword evidence="6 8" id="KW-0472">Membrane</keyword>
<dbReference type="FunFam" id="2.60.40.1120:FF:000003">
    <property type="entry name" value="Outer membrane protein Omp121"/>
    <property type="match status" value="1"/>
</dbReference>
<feature type="domain" description="TonB-dependent receptor plug" evidence="12">
    <location>
        <begin position="117"/>
        <end position="239"/>
    </location>
</feature>
<keyword evidence="2 8" id="KW-0813">Transport</keyword>
<dbReference type="AlphaFoldDB" id="A0A1H4BN19"/>
<dbReference type="SUPFAM" id="SSF49464">
    <property type="entry name" value="Carboxypeptidase regulatory domain-like"/>
    <property type="match status" value="1"/>
</dbReference>
<evidence type="ECO:0000313" key="16">
    <source>
        <dbReference type="Proteomes" id="UP000183766"/>
    </source>
</evidence>
<evidence type="ECO:0000256" key="10">
    <source>
        <dbReference type="SAM" id="SignalP"/>
    </source>
</evidence>
<protein>
    <submittedName>
        <fullName evidence="13">TonB-linked outer membrane protein, SusC/RagA family</fullName>
    </submittedName>
</protein>
<dbReference type="NCBIfam" id="TIGR04057">
    <property type="entry name" value="SusC_RagA_signa"/>
    <property type="match status" value="1"/>
</dbReference>
<organism evidence="13 15">
    <name type="scientific">Bacteroides xylanisolvens</name>
    <dbReference type="NCBI Taxonomy" id="371601"/>
    <lineage>
        <taxon>Bacteria</taxon>
        <taxon>Pseudomonadati</taxon>
        <taxon>Bacteroidota</taxon>
        <taxon>Bacteroidia</taxon>
        <taxon>Bacteroidales</taxon>
        <taxon>Bacteroidaceae</taxon>
        <taxon>Bacteroides</taxon>
    </lineage>
</organism>
<evidence type="ECO:0000256" key="5">
    <source>
        <dbReference type="ARBA" id="ARBA00023077"/>
    </source>
</evidence>
<feature type="domain" description="TonB-dependent receptor-like beta-barrel" evidence="11">
    <location>
        <begin position="420"/>
        <end position="972"/>
    </location>
</feature>
<feature type="signal peptide" evidence="10">
    <location>
        <begin position="1"/>
        <end position="21"/>
    </location>
</feature>
<dbReference type="GO" id="GO:0009279">
    <property type="term" value="C:cell outer membrane"/>
    <property type="evidence" value="ECO:0007669"/>
    <property type="project" value="UniProtKB-SubCell"/>
</dbReference>
<dbReference type="Pfam" id="PF00593">
    <property type="entry name" value="TonB_dep_Rec_b-barrel"/>
    <property type="match status" value="1"/>
</dbReference>
<dbReference type="NCBIfam" id="TIGR04056">
    <property type="entry name" value="OMP_RagA_SusC"/>
    <property type="match status" value="1"/>
</dbReference>
<accession>A0A1H4BN19</accession>
<evidence type="ECO:0000256" key="1">
    <source>
        <dbReference type="ARBA" id="ARBA00004571"/>
    </source>
</evidence>
<evidence type="ECO:0000259" key="11">
    <source>
        <dbReference type="Pfam" id="PF00593"/>
    </source>
</evidence>